<dbReference type="Proteomes" id="UP001476282">
    <property type="component" value="Unassembled WGS sequence"/>
</dbReference>
<comment type="caution">
    <text evidence="2">The sequence shown here is derived from an EMBL/GenBank/DDBJ whole genome shotgun (WGS) entry which is preliminary data.</text>
</comment>
<dbReference type="RefSeq" id="WP_353568194.1">
    <property type="nucleotide sequence ID" value="NZ_BAABRI010000020.1"/>
</dbReference>
<dbReference type="InterPro" id="IPR003959">
    <property type="entry name" value="ATPase_AAA_core"/>
</dbReference>
<dbReference type="Gene3D" id="3.40.50.300">
    <property type="entry name" value="P-loop containing nucleotide triphosphate hydrolases"/>
    <property type="match status" value="1"/>
</dbReference>
<dbReference type="SUPFAM" id="SSF52540">
    <property type="entry name" value="P-loop containing nucleoside triphosphate hydrolases"/>
    <property type="match status" value="1"/>
</dbReference>
<proteinExistence type="predicted"/>
<dbReference type="Pfam" id="PF13304">
    <property type="entry name" value="AAA_21"/>
    <property type="match status" value="1"/>
</dbReference>
<gene>
    <name evidence="2" type="ORF">Hsar01_03335</name>
</gene>
<dbReference type="InterPro" id="IPR014555">
    <property type="entry name" value="RecF-like"/>
</dbReference>
<reference evidence="2 3" key="1">
    <citation type="submission" date="2024-02" db="EMBL/GenBank/DDBJ databases">
        <title>Haloferula sargassicola NBRC 104335.</title>
        <authorList>
            <person name="Ichikawa N."/>
            <person name="Katano-Makiyama Y."/>
            <person name="Hidaka K."/>
        </authorList>
    </citation>
    <scope>NUCLEOTIDE SEQUENCE [LARGE SCALE GENOMIC DNA]</scope>
    <source>
        <strain evidence="2 3">NBRC 104335</strain>
    </source>
</reference>
<evidence type="ECO:0000313" key="2">
    <source>
        <dbReference type="EMBL" id="GAA5484096.1"/>
    </source>
</evidence>
<dbReference type="PIRSF" id="PIRSF029347">
    <property type="entry name" value="RecF"/>
    <property type="match status" value="1"/>
</dbReference>
<accession>A0ABP9UUN6</accession>
<dbReference type="PANTHER" id="PTHR32182">
    <property type="entry name" value="DNA REPLICATION AND REPAIR PROTEIN RECF"/>
    <property type="match status" value="1"/>
</dbReference>
<evidence type="ECO:0000259" key="1">
    <source>
        <dbReference type="Pfam" id="PF13304"/>
    </source>
</evidence>
<keyword evidence="3" id="KW-1185">Reference proteome</keyword>
<dbReference type="InterPro" id="IPR027417">
    <property type="entry name" value="P-loop_NTPase"/>
</dbReference>
<protein>
    <recommendedName>
        <fullName evidence="1">ATPase AAA-type core domain-containing protein</fullName>
    </recommendedName>
</protein>
<organism evidence="2 3">
    <name type="scientific">Haloferula sargassicola</name>
    <dbReference type="NCBI Taxonomy" id="490096"/>
    <lineage>
        <taxon>Bacteria</taxon>
        <taxon>Pseudomonadati</taxon>
        <taxon>Verrucomicrobiota</taxon>
        <taxon>Verrucomicrobiia</taxon>
        <taxon>Verrucomicrobiales</taxon>
        <taxon>Verrucomicrobiaceae</taxon>
        <taxon>Haloferula</taxon>
    </lineage>
</organism>
<name>A0ABP9UUN6_9BACT</name>
<feature type="domain" description="ATPase AAA-type core" evidence="1">
    <location>
        <begin position="26"/>
        <end position="318"/>
    </location>
</feature>
<sequence>MNMLHRMSLSGYKSIRHLEDLEFAQLNVLIGANGAGKSNLIAFFKMLNFSMTNSLKEYVARAGYANSILYRGSQVTKQITASLSFQRPQGHNIYELSLTHSDNSLIFTEEAVTWHKEGMQRPKRTSLGVGVDRTLLNDPKRLQDATVKEVRRLLVSARVYQFHDTSPTSPLRSKWNINDNRYLFDHGGNLAPMLYYLREKRPETYDVIVNTIRLAAPTFEDFALEPDRLNPDVIDLRWREKESSYELGPHQISDGTLRFMALVTLLCLPPNELPGLMIIDEPELGLHPAAIGVLGELIKAASASVQVFVSTQSVTLVNQMDLGDVMVAEREDGQSVFRRLSADELEPWLEDYSIGELWEKNLLGGRPR</sequence>
<dbReference type="PANTHER" id="PTHR32182:SF22">
    <property type="entry name" value="ATP-DEPENDENT ENDONUCLEASE, OLD FAMILY-RELATED"/>
    <property type="match status" value="1"/>
</dbReference>
<dbReference type="EMBL" id="BAABRI010000020">
    <property type="protein sequence ID" value="GAA5484096.1"/>
    <property type="molecule type" value="Genomic_DNA"/>
</dbReference>
<evidence type="ECO:0000313" key="3">
    <source>
        <dbReference type="Proteomes" id="UP001476282"/>
    </source>
</evidence>